<organism evidence="1 2">
    <name type="scientific">Halocaridina rubra</name>
    <name type="common">Hawaiian red shrimp</name>
    <dbReference type="NCBI Taxonomy" id="373956"/>
    <lineage>
        <taxon>Eukaryota</taxon>
        <taxon>Metazoa</taxon>
        <taxon>Ecdysozoa</taxon>
        <taxon>Arthropoda</taxon>
        <taxon>Crustacea</taxon>
        <taxon>Multicrustacea</taxon>
        <taxon>Malacostraca</taxon>
        <taxon>Eumalacostraca</taxon>
        <taxon>Eucarida</taxon>
        <taxon>Decapoda</taxon>
        <taxon>Pleocyemata</taxon>
        <taxon>Caridea</taxon>
        <taxon>Atyoidea</taxon>
        <taxon>Atyidae</taxon>
        <taxon>Halocaridina</taxon>
    </lineage>
</organism>
<name>A0AAN8WZR2_HALRR</name>
<proteinExistence type="predicted"/>
<reference evidence="1 2" key="1">
    <citation type="submission" date="2023-11" db="EMBL/GenBank/DDBJ databases">
        <title>Halocaridina rubra genome assembly.</title>
        <authorList>
            <person name="Smith C."/>
        </authorList>
    </citation>
    <scope>NUCLEOTIDE SEQUENCE [LARGE SCALE GENOMIC DNA]</scope>
    <source>
        <strain evidence="1">EP-1</strain>
        <tissue evidence="1">Whole</tissue>
    </source>
</reference>
<dbReference type="EMBL" id="JAXCGZ010014368">
    <property type="protein sequence ID" value="KAK7071523.1"/>
    <property type="molecule type" value="Genomic_DNA"/>
</dbReference>
<accession>A0AAN8WZR2</accession>
<dbReference type="AlphaFoldDB" id="A0AAN8WZR2"/>
<protein>
    <submittedName>
        <fullName evidence="1">Uncharacterized protein</fullName>
    </submittedName>
</protein>
<dbReference type="Proteomes" id="UP001381693">
    <property type="component" value="Unassembled WGS sequence"/>
</dbReference>
<sequence length="101" mass="11095">MDVLSSRRFLYLRPSTVTYVGGEKVIQLSAGEAGGITIRFRRLALFIYVAQHPPCPLLRFAYCLATTGCDSSGWGRDGPRGILSKRCMKKSNNLKGKGKGQ</sequence>
<comment type="caution">
    <text evidence="1">The sequence shown here is derived from an EMBL/GenBank/DDBJ whole genome shotgun (WGS) entry which is preliminary data.</text>
</comment>
<evidence type="ECO:0000313" key="1">
    <source>
        <dbReference type="EMBL" id="KAK7071523.1"/>
    </source>
</evidence>
<gene>
    <name evidence="1" type="ORF">SK128_022682</name>
</gene>
<evidence type="ECO:0000313" key="2">
    <source>
        <dbReference type="Proteomes" id="UP001381693"/>
    </source>
</evidence>
<keyword evidence="2" id="KW-1185">Reference proteome</keyword>